<evidence type="ECO:0000256" key="5">
    <source>
        <dbReference type="PIRSR" id="PIRSR000137-2"/>
    </source>
</evidence>
<dbReference type="Pfam" id="PF00732">
    <property type="entry name" value="GMC_oxred_N"/>
    <property type="match status" value="1"/>
</dbReference>
<dbReference type="SUPFAM" id="SSF54373">
    <property type="entry name" value="FAD-linked reductases, C-terminal domain"/>
    <property type="match status" value="1"/>
</dbReference>
<comment type="caution">
    <text evidence="7">The sequence shown here is derived from an EMBL/GenBank/DDBJ whole genome shotgun (WGS) entry which is preliminary data.</text>
</comment>
<sequence>MDVSSIQCMSNIQPPSGNAFLLLLNTLLASQCALRNVDYYPKDNRQNLHDGDHYDFIVVGAGSSGSVVASKLAQEGKWKVLVLEAGDIPSVTTEIPKFALDIQTTSEAEIFHTEPSTESCLSTKNGSCTWPRGKVLGGCSSINFMVYIRGNKMDYDNWAEQGNDGWNYQDVMKVFKTNERSLVPELDHINSYGKFGILPLTKYSINETIRDIIIESAKDMSLQFVQEDGELGFMESPQTTHNGVRSNTAKVFLGSVKDSQKLTLAPNVYATKLIINQSEMRTEGVEVDIEGRRIKVFADKEVILSAGALNSPKLLMLSGIGPKDHLADVEIEPIHDLKVGENLQDHFKFLLFTKVSDEAMKIRTDGEELDEIYNYFAHREGNLANFGLTNIQGFINTKNDSAYPDIQYTYMGIPKGTPFLNTYIELHNLKDEIKDNLIRMGKEFNILTTVVILLKPKSKGKIQLRSRNPNEHVRIYSGYLTDEENDDLETVLRGVRFAQNQIKTSSFQKVNPEVLDIGITNCKHLEFDSDDYWRCAIRNIAGTLYHPTSSCKMGPKTDGNAVVDPELRVHGIKNLRVIDASIMPEIISGNTNAPCIMIGQKGAQMIIDYYRERHSEL</sequence>
<organism evidence="7 8">
    <name type="scientific">Henosepilachna vigintioctopunctata</name>
    <dbReference type="NCBI Taxonomy" id="420089"/>
    <lineage>
        <taxon>Eukaryota</taxon>
        <taxon>Metazoa</taxon>
        <taxon>Ecdysozoa</taxon>
        <taxon>Arthropoda</taxon>
        <taxon>Hexapoda</taxon>
        <taxon>Insecta</taxon>
        <taxon>Pterygota</taxon>
        <taxon>Neoptera</taxon>
        <taxon>Endopterygota</taxon>
        <taxon>Coleoptera</taxon>
        <taxon>Polyphaga</taxon>
        <taxon>Cucujiformia</taxon>
        <taxon>Coccinelloidea</taxon>
        <taxon>Coccinellidae</taxon>
        <taxon>Epilachninae</taxon>
        <taxon>Epilachnini</taxon>
        <taxon>Henosepilachna</taxon>
    </lineage>
</organism>
<comment type="similarity">
    <text evidence="2">Belongs to the GMC oxidoreductase family.</text>
</comment>
<feature type="binding site" evidence="5">
    <location>
        <begin position="143"/>
        <end position="146"/>
    </location>
    <ligand>
        <name>FAD</name>
        <dbReference type="ChEBI" id="CHEBI:57692"/>
    </ligand>
</feature>
<feature type="binding site" evidence="5">
    <location>
        <position position="135"/>
    </location>
    <ligand>
        <name>FAD</name>
        <dbReference type="ChEBI" id="CHEBI:57692"/>
    </ligand>
</feature>
<dbReference type="PROSITE" id="PS00624">
    <property type="entry name" value="GMC_OXRED_2"/>
    <property type="match status" value="1"/>
</dbReference>
<evidence type="ECO:0000259" key="6">
    <source>
        <dbReference type="PROSITE" id="PS00624"/>
    </source>
</evidence>
<evidence type="ECO:0000313" key="8">
    <source>
        <dbReference type="Proteomes" id="UP001431783"/>
    </source>
</evidence>
<dbReference type="AlphaFoldDB" id="A0AAW1TNS4"/>
<evidence type="ECO:0000256" key="1">
    <source>
        <dbReference type="ARBA" id="ARBA00001974"/>
    </source>
</evidence>
<dbReference type="Proteomes" id="UP001431783">
    <property type="component" value="Unassembled WGS sequence"/>
</dbReference>
<dbReference type="PANTHER" id="PTHR11552">
    <property type="entry name" value="GLUCOSE-METHANOL-CHOLINE GMC OXIDOREDUCTASE"/>
    <property type="match status" value="1"/>
</dbReference>
<evidence type="ECO:0000313" key="7">
    <source>
        <dbReference type="EMBL" id="KAK9871975.1"/>
    </source>
</evidence>
<evidence type="ECO:0000256" key="4">
    <source>
        <dbReference type="ARBA" id="ARBA00022827"/>
    </source>
</evidence>
<dbReference type="PIRSF" id="PIRSF000137">
    <property type="entry name" value="Alcohol_oxidase"/>
    <property type="match status" value="1"/>
</dbReference>
<name>A0AAW1TNS4_9CUCU</name>
<protein>
    <recommendedName>
        <fullName evidence="6">Glucose-methanol-choline oxidoreductase N-terminal domain-containing protein</fullName>
    </recommendedName>
</protein>
<evidence type="ECO:0000256" key="3">
    <source>
        <dbReference type="ARBA" id="ARBA00022630"/>
    </source>
</evidence>
<dbReference type="InterPro" id="IPR000172">
    <property type="entry name" value="GMC_OxRdtase_N"/>
</dbReference>
<dbReference type="GO" id="GO:0016614">
    <property type="term" value="F:oxidoreductase activity, acting on CH-OH group of donors"/>
    <property type="evidence" value="ECO:0007669"/>
    <property type="project" value="InterPro"/>
</dbReference>
<keyword evidence="8" id="KW-1185">Reference proteome</keyword>
<dbReference type="Pfam" id="PF05199">
    <property type="entry name" value="GMC_oxred_C"/>
    <property type="match status" value="1"/>
</dbReference>
<dbReference type="SUPFAM" id="SSF51905">
    <property type="entry name" value="FAD/NAD(P)-binding domain"/>
    <property type="match status" value="1"/>
</dbReference>
<dbReference type="InterPro" id="IPR012132">
    <property type="entry name" value="GMC_OxRdtase"/>
</dbReference>
<evidence type="ECO:0000256" key="2">
    <source>
        <dbReference type="ARBA" id="ARBA00010790"/>
    </source>
</evidence>
<dbReference type="Gene3D" id="3.30.560.10">
    <property type="entry name" value="Glucose Oxidase, domain 3"/>
    <property type="match status" value="1"/>
</dbReference>
<dbReference type="InterPro" id="IPR007867">
    <property type="entry name" value="GMC_OxRtase_C"/>
</dbReference>
<dbReference type="InterPro" id="IPR036188">
    <property type="entry name" value="FAD/NAD-bd_sf"/>
</dbReference>
<dbReference type="EMBL" id="JARQZJ010000008">
    <property type="protein sequence ID" value="KAK9871975.1"/>
    <property type="molecule type" value="Genomic_DNA"/>
</dbReference>
<accession>A0AAW1TNS4</accession>
<keyword evidence="4 5" id="KW-0274">FAD</keyword>
<gene>
    <name evidence="7" type="ORF">WA026_015219</name>
</gene>
<keyword evidence="3" id="KW-0285">Flavoprotein</keyword>
<reference evidence="7 8" key="1">
    <citation type="submission" date="2023-03" db="EMBL/GenBank/DDBJ databases">
        <title>Genome insight into feeding habits of ladybird beetles.</title>
        <authorList>
            <person name="Li H.-S."/>
            <person name="Huang Y.-H."/>
            <person name="Pang H."/>
        </authorList>
    </citation>
    <scope>NUCLEOTIDE SEQUENCE [LARGE SCALE GENOMIC DNA]</scope>
    <source>
        <strain evidence="7">SYSU_2023b</strain>
        <tissue evidence="7">Whole body</tissue>
    </source>
</reference>
<comment type="cofactor">
    <cofactor evidence="1 5">
        <name>FAD</name>
        <dbReference type="ChEBI" id="CHEBI:57692"/>
    </cofactor>
</comment>
<proteinExistence type="inferred from homology"/>
<dbReference type="GO" id="GO:0050660">
    <property type="term" value="F:flavin adenine dinucleotide binding"/>
    <property type="evidence" value="ECO:0007669"/>
    <property type="project" value="InterPro"/>
</dbReference>
<dbReference type="Gene3D" id="3.50.50.60">
    <property type="entry name" value="FAD/NAD(P)-binding domain"/>
    <property type="match status" value="1"/>
</dbReference>
<feature type="domain" description="Glucose-methanol-choline oxidoreductase N-terminal" evidence="6">
    <location>
        <begin position="307"/>
        <end position="321"/>
    </location>
</feature>
<dbReference type="PANTHER" id="PTHR11552:SF147">
    <property type="entry name" value="CHOLINE DEHYDROGENASE, MITOCHONDRIAL"/>
    <property type="match status" value="1"/>
</dbReference>